<evidence type="ECO:0000256" key="1">
    <source>
        <dbReference type="SAM" id="MobiDB-lite"/>
    </source>
</evidence>
<reference evidence="3 6" key="2">
    <citation type="journal article" date="2014" name="BMC Genomics">
        <title>An improved genome release (version Mt4.0) for the model legume Medicago truncatula.</title>
        <authorList>
            <person name="Tang H."/>
            <person name="Krishnakumar V."/>
            <person name="Bidwell S."/>
            <person name="Rosen B."/>
            <person name="Chan A."/>
            <person name="Zhou S."/>
            <person name="Gentzbittel L."/>
            <person name="Childs K.L."/>
            <person name="Yandell M."/>
            <person name="Gundlach H."/>
            <person name="Mayer K.F."/>
            <person name="Schwartz D.C."/>
            <person name="Town C.D."/>
        </authorList>
    </citation>
    <scope>GENOME REANNOTATION</scope>
    <source>
        <strain evidence="3">A17</strain>
        <strain evidence="5 6">cv. Jemalong A17</strain>
    </source>
</reference>
<dbReference type="InterPro" id="IPR010530">
    <property type="entry name" value="B12D"/>
</dbReference>
<feature type="transmembrane region" description="Helical" evidence="2">
    <location>
        <begin position="66"/>
        <end position="88"/>
    </location>
</feature>
<dbReference type="EMBL" id="CM001224">
    <property type="protein sequence ID" value="KEH20955.1"/>
    <property type="molecule type" value="Genomic_DNA"/>
</dbReference>
<accession>A0A072U544</accession>
<dbReference type="OrthoDB" id="2013913at2759"/>
<proteinExistence type="predicted"/>
<dbReference type="AlphaFoldDB" id="A0A072U544"/>
<dbReference type="PANTHER" id="PTHR33919:SF11">
    <property type="entry name" value="EXPRESSED PROTEIN"/>
    <property type="match status" value="1"/>
</dbReference>
<reference evidence="5" key="3">
    <citation type="submission" date="2015-04" db="UniProtKB">
        <authorList>
            <consortium name="EnsemblPlants"/>
        </authorList>
    </citation>
    <scope>IDENTIFICATION</scope>
    <source>
        <strain evidence="5">cv. Jemalong A17</strain>
    </source>
</reference>
<evidence type="ECO:0000313" key="3">
    <source>
        <dbReference type="EMBL" id="KEH20955.1"/>
    </source>
</evidence>
<dbReference type="EMBL" id="PSQE01000008">
    <property type="protein sequence ID" value="RHN43228.1"/>
    <property type="molecule type" value="Genomic_DNA"/>
</dbReference>
<evidence type="ECO:0000313" key="6">
    <source>
        <dbReference type="Proteomes" id="UP000002051"/>
    </source>
</evidence>
<keyword evidence="2 3" id="KW-0812">Transmembrane</keyword>
<name>A0A072U544_MEDTR</name>
<dbReference type="Gramene" id="rna49769">
    <property type="protein sequence ID" value="RHN43228.1"/>
    <property type="gene ID" value="gene49769"/>
</dbReference>
<protein>
    <submittedName>
        <fullName evidence="3">Transmembrane protein, putative</fullName>
    </submittedName>
</protein>
<gene>
    <name evidence="5" type="primary">25501965</name>
    <name evidence="3" type="ordered locus">MTR_8g096020</name>
    <name evidence="4" type="ORF">MtrunA17_Chr8g0385511</name>
</gene>
<organism evidence="3 6">
    <name type="scientific">Medicago truncatula</name>
    <name type="common">Barrel medic</name>
    <name type="synonym">Medicago tribuloides</name>
    <dbReference type="NCBI Taxonomy" id="3880"/>
    <lineage>
        <taxon>Eukaryota</taxon>
        <taxon>Viridiplantae</taxon>
        <taxon>Streptophyta</taxon>
        <taxon>Embryophyta</taxon>
        <taxon>Tracheophyta</taxon>
        <taxon>Spermatophyta</taxon>
        <taxon>Magnoliopsida</taxon>
        <taxon>eudicotyledons</taxon>
        <taxon>Gunneridae</taxon>
        <taxon>Pentapetalae</taxon>
        <taxon>rosids</taxon>
        <taxon>fabids</taxon>
        <taxon>Fabales</taxon>
        <taxon>Fabaceae</taxon>
        <taxon>Papilionoideae</taxon>
        <taxon>50 kb inversion clade</taxon>
        <taxon>NPAAA clade</taxon>
        <taxon>Hologalegina</taxon>
        <taxon>IRL clade</taxon>
        <taxon>Trifolieae</taxon>
        <taxon>Medicago</taxon>
    </lineage>
</organism>
<dbReference type="Pfam" id="PF06522">
    <property type="entry name" value="B12D"/>
    <property type="match status" value="1"/>
</dbReference>
<keyword evidence="2" id="KW-1133">Transmembrane helix</keyword>
<reference evidence="4" key="4">
    <citation type="journal article" date="2018" name="Nat. Plants">
        <title>Whole-genome landscape of Medicago truncatula symbiotic genes.</title>
        <authorList>
            <person name="Pecrix Y."/>
            <person name="Gamas P."/>
            <person name="Carrere S."/>
        </authorList>
    </citation>
    <scope>NUCLEOTIDE SEQUENCE</scope>
    <source>
        <tissue evidence="4">Leaves</tissue>
    </source>
</reference>
<dbReference type="Proteomes" id="UP000265566">
    <property type="component" value="Chromosome 8"/>
</dbReference>
<dbReference type="GO" id="GO:0010446">
    <property type="term" value="P:response to alkaline pH"/>
    <property type="evidence" value="ECO:0007669"/>
    <property type="project" value="EnsemblPlants"/>
</dbReference>
<dbReference type="Proteomes" id="UP000002051">
    <property type="component" value="Chromosome 8"/>
</dbReference>
<dbReference type="STRING" id="3880.A0A072U544"/>
<feature type="region of interest" description="Disordered" evidence="1">
    <location>
        <begin position="41"/>
        <end position="60"/>
    </location>
</feature>
<dbReference type="PANTHER" id="PTHR33919">
    <property type="entry name" value="OS09G0127700 PROTEIN"/>
    <property type="match status" value="1"/>
</dbReference>
<sequence length="174" mass="19372">MLKPTMGNWMVLIKNGFGGGGGGKSAYTTSTVPKMKAYAPPASDYGHIHHGQQHGKASSKSTKQDFVPIYVAVGMIALSTMLGIHTAWQNLRNNPTVRVKKQRRETVPEVVEPDHVMEESDRFFKSSFFRKIAHVQERSYPDHNQVSSPIHRDAFAYQPRAETLKSVGVDPSHV</sequence>
<evidence type="ECO:0000256" key="2">
    <source>
        <dbReference type="SAM" id="Phobius"/>
    </source>
</evidence>
<keyword evidence="6" id="KW-1185">Reference proteome</keyword>
<dbReference type="KEGG" id="mtr:25501965"/>
<dbReference type="EnsemblPlants" id="KEH20955">
    <property type="protein sequence ID" value="KEH20955"/>
    <property type="gene ID" value="MTR_8g096020"/>
</dbReference>
<evidence type="ECO:0000313" key="4">
    <source>
        <dbReference type="EMBL" id="RHN43228.1"/>
    </source>
</evidence>
<keyword evidence="2" id="KW-0472">Membrane</keyword>
<dbReference type="HOGENOM" id="CLU_105632_0_0_1"/>
<reference evidence="3 6" key="1">
    <citation type="journal article" date="2011" name="Nature">
        <title>The Medicago genome provides insight into the evolution of rhizobial symbioses.</title>
        <authorList>
            <person name="Young N.D."/>
            <person name="Debelle F."/>
            <person name="Oldroyd G.E."/>
            <person name="Geurts R."/>
            <person name="Cannon S.B."/>
            <person name="Udvardi M.K."/>
            <person name="Benedito V.A."/>
            <person name="Mayer K.F."/>
            <person name="Gouzy J."/>
            <person name="Schoof H."/>
            <person name="Van de Peer Y."/>
            <person name="Proost S."/>
            <person name="Cook D.R."/>
            <person name="Meyers B.C."/>
            <person name="Spannagl M."/>
            <person name="Cheung F."/>
            <person name="De Mita S."/>
            <person name="Krishnakumar V."/>
            <person name="Gundlach H."/>
            <person name="Zhou S."/>
            <person name="Mudge J."/>
            <person name="Bharti A.K."/>
            <person name="Murray J.D."/>
            <person name="Naoumkina M.A."/>
            <person name="Rosen B."/>
            <person name="Silverstein K.A."/>
            <person name="Tang H."/>
            <person name="Rombauts S."/>
            <person name="Zhao P.X."/>
            <person name="Zhou P."/>
            <person name="Barbe V."/>
            <person name="Bardou P."/>
            <person name="Bechner M."/>
            <person name="Bellec A."/>
            <person name="Berger A."/>
            <person name="Berges H."/>
            <person name="Bidwell S."/>
            <person name="Bisseling T."/>
            <person name="Choisne N."/>
            <person name="Couloux A."/>
            <person name="Denny R."/>
            <person name="Deshpande S."/>
            <person name="Dai X."/>
            <person name="Doyle J.J."/>
            <person name="Dudez A.M."/>
            <person name="Farmer A.D."/>
            <person name="Fouteau S."/>
            <person name="Franken C."/>
            <person name="Gibelin C."/>
            <person name="Gish J."/>
            <person name="Goldstein S."/>
            <person name="Gonzalez A.J."/>
            <person name="Green P.J."/>
            <person name="Hallab A."/>
            <person name="Hartog M."/>
            <person name="Hua A."/>
            <person name="Humphray S.J."/>
            <person name="Jeong D.H."/>
            <person name="Jing Y."/>
            <person name="Jocker A."/>
            <person name="Kenton S.M."/>
            <person name="Kim D.J."/>
            <person name="Klee K."/>
            <person name="Lai H."/>
            <person name="Lang C."/>
            <person name="Lin S."/>
            <person name="Macmil S.L."/>
            <person name="Magdelenat G."/>
            <person name="Matthews L."/>
            <person name="McCorrison J."/>
            <person name="Monaghan E.L."/>
            <person name="Mun J.H."/>
            <person name="Najar F.Z."/>
            <person name="Nicholson C."/>
            <person name="Noirot C."/>
            <person name="O'Bleness M."/>
            <person name="Paule C.R."/>
            <person name="Poulain J."/>
            <person name="Prion F."/>
            <person name="Qin B."/>
            <person name="Qu C."/>
            <person name="Retzel E.F."/>
            <person name="Riddle C."/>
            <person name="Sallet E."/>
            <person name="Samain S."/>
            <person name="Samson N."/>
            <person name="Sanders I."/>
            <person name="Saurat O."/>
            <person name="Scarpelli C."/>
            <person name="Schiex T."/>
            <person name="Segurens B."/>
            <person name="Severin A.J."/>
            <person name="Sherrier D.J."/>
            <person name="Shi R."/>
            <person name="Sims S."/>
            <person name="Singer S.R."/>
            <person name="Sinharoy S."/>
            <person name="Sterck L."/>
            <person name="Viollet A."/>
            <person name="Wang B.B."/>
            <person name="Wang K."/>
            <person name="Wang M."/>
            <person name="Wang X."/>
            <person name="Warfsmann J."/>
            <person name="Weissenbach J."/>
            <person name="White D.D."/>
            <person name="White J.D."/>
            <person name="Wiley G.B."/>
            <person name="Wincker P."/>
            <person name="Xing Y."/>
            <person name="Yang L."/>
            <person name="Yao Z."/>
            <person name="Ying F."/>
            <person name="Zhai J."/>
            <person name="Zhou L."/>
            <person name="Zuber A."/>
            <person name="Denarie J."/>
            <person name="Dixon R.A."/>
            <person name="May G.D."/>
            <person name="Schwartz D.C."/>
            <person name="Rogers J."/>
            <person name="Quetier F."/>
            <person name="Town C.D."/>
            <person name="Roe B.A."/>
        </authorList>
    </citation>
    <scope>NUCLEOTIDE SEQUENCE [LARGE SCALE GENOMIC DNA]</scope>
    <source>
        <strain evidence="3">A17</strain>
        <strain evidence="5 6">cv. Jemalong A17</strain>
    </source>
</reference>
<evidence type="ECO:0000313" key="5">
    <source>
        <dbReference type="EnsemblPlants" id="KEH20955"/>
    </source>
</evidence>